<evidence type="ECO:0000259" key="1">
    <source>
        <dbReference type="Pfam" id="PF03235"/>
    </source>
</evidence>
<proteinExistence type="predicted"/>
<name>A0A3A4NIL5_ABYX5</name>
<feature type="domain" description="GmrSD restriction endonucleases N-terminal" evidence="1">
    <location>
        <begin position="10"/>
        <end position="260"/>
    </location>
</feature>
<gene>
    <name evidence="2" type="ORF">C4520_14370</name>
</gene>
<dbReference type="PANTHER" id="PTHR37292:SF2">
    <property type="entry name" value="DUF262 DOMAIN-CONTAINING PROTEIN"/>
    <property type="match status" value="1"/>
</dbReference>
<dbReference type="AlphaFoldDB" id="A0A3A4NIL5"/>
<comment type="caution">
    <text evidence="2">The sequence shown here is derived from an EMBL/GenBank/DDBJ whole genome shotgun (WGS) entry which is preliminary data.</text>
</comment>
<dbReference type="Proteomes" id="UP000265882">
    <property type="component" value="Unassembled WGS sequence"/>
</dbReference>
<evidence type="ECO:0000313" key="2">
    <source>
        <dbReference type="EMBL" id="RJP18435.1"/>
    </source>
</evidence>
<dbReference type="PANTHER" id="PTHR37292">
    <property type="entry name" value="VNG6097C"/>
    <property type="match status" value="1"/>
</dbReference>
<evidence type="ECO:0000313" key="3">
    <source>
        <dbReference type="Proteomes" id="UP000265882"/>
    </source>
</evidence>
<dbReference type="InterPro" id="IPR004919">
    <property type="entry name" value="GmrSD_N"/>
</dbReference>
<organism evidence="2 3">
    <name type="scientific">Abyssobacteria bacterium (strain SURF_5)</name>
    <dbReference type="NCBI Taxonomy" id="2093360"/>
    <lineage>
        <taxon>Bacteria</taxon>
        <taxon>Pseudomonadati</taxon>
        <taxon>Candidatus Hydrogenedentota</taxon>
        <taxon>Candidatus Abyssobacteria</taxon>
    </lineage>
</organism>
<accession>A0A3A4NIL5</accession>
<protein>
    <submittedName>
        <fullName evidence="2">DUF262 domain-containing protein</fullName>
    </submittedName>
</protein>
<dbReference type="Pfam" id="PF03235">
    <property type="entry name" value="GmrSD_N"/>
    <property type="match status" value="1"/>
</dbReference>
<dbReference type="EMBL" id="QZKU01000101">
    <property type="protein sequence ID" value="RJP18435.1"/>
    <property type="molecule type" value="Genomic_DNA"/>
</dbReference>
<reference evidence="2 3" key="1">
    <citation type="journal article" date="2017" name="ISME J.">
        <title>Energy and carbon metabolisms in a deep terrestrial subsurface fluid microbial community.</title>
        <authorList>
            <person name="Momper L."/>
            <person name="Jungbluth S.P."/>
            <person name="Lee M.D."/>
            <person name="Amend J.P."/>
        </authorList>
    </citation>
    <scope>NUCLEOTIDE SEQUENCE [LARGE SCALE GENOMIC DNA]</scope>
    <source>
        <strain evidence="2">SURF_5</strain>
    </source>
</reference>
<sequence>MPFQTPITVKEAVESIHQKKYLLPAIQREVVWEPEQITRLFDSLMRDYPIGSFLFWHVDRQRVGNYQFYEFVRKYHERDNPHNQKANVDGQSDIVGILDGQQRLTALYIGLKGSYAYKEPRKRWDNPQAFPVRKLYLDLLNPKKQDEQSDGLYKFAFLTDEEARQADTNVFWFKVGEILNLHEQFEVNNYLIDNALMNRADQEQAKFANRTLFKLWNTVHDSTIINYFLERDESLDKVLNIFIRVNSGGTVLSYSDLLLSVATAQWQNKDAREVITTFVDEINNTGDGFNFDKDFVLKSSVVLTDTKDIAFKVDNFNRANMSKIENEWEEIERALRAAVTLVSGFGYSRDTLTSNFAVIPIAYYLKKIGCPSNYDTAERYVEDRKAIRRWLTFSLVKRVFGGTPDSVLRPVREVIKENGQAFPLNPIIEKFKGAPKSIVFTEDDIENLLQHKYTQKYTFSVLSLLYPSLDYRNKFHVDHIHPRSSFTPARLLRQGVQDKDVSSCLSNYDMVPNLQFLEGVPNQEKSNTPFEEWLAQTCGSADTKASFMSRNYIPNMDLSLAKFPRFFEARRLLMHEKLKSVLIDGN</sequence>